<evidence type="ECO:0000313" key="1">
    <source>
        <dbReference type="EMBL" id="KAJ8880869.1"/>
    </source>
</evidence>
<gene>
    <name evidence="1" type="ORF">PR048_017341</name>
</gene>
<keyword evidence="2" id="KW-1185">Reference proteome</keyword>
<sequence length="124" mass="14044">MTRKVNVLDHSKILVQLALEESHASDNEYGSDDSYVPADDVVSCFNPESDSEMDADDVQHVKNLRNKKMNIRVVTEYSESDNNCNTDIELCNGQVYYGKNKCITCNIEESANHKVRQSNVIKVK</sequence>
<comment type="caution">
    <text evidence="1">The sequence shown here is derived from an EMBL/GenBank/DDBJ whole genome shotgun (WGS) entry which is preliminary data.</text>
</comment>
<reference evidence="1 2" key="1">
    <citation type="submission" date="2023-02" db="EMBL/GenBank/DDBJ databases">
        <title>LHISI_Scaffold_Assembly.</title>
        <authorList>
            <person name="Stuart O.P."/>
            <person name="Cleave R."/>
            <person name="Magrath M.J.L."/>
            <person name="Mikheyev A.S."/>
        </authorList>
    </citation>
    <scope>NUCLEOTIDE SEQUENCE [LARGE SCALE GENOMIC DNA]</scope>
    <source>
        <strain evidence="1">Daus_M_001</strain>
        <tissue evidence="1">Leg muscle</tissue>
    </source>
</reference>
<proteinExistence type="predicted"/>
<accession>A0ABQ9H998</accession>
<protein>
    <submittedName>
        <fullName evidence="1">Uncharacterized protein</fullName>
    </submittedName>
</protein>
<evidence type="ECO:0000313" key="2">
    <source>
        <dbReference type="Proteomes" id="UP001159363"/>
    </source>
</evidence>
<name>A0ABQ9H998_9NEOP</name>
<dbReference type="EMBL" id="JARBHB010000006">
    <property type="protein sequence ID" value="KAJ8880869.1"/>
    <property type="molecule type" value="Genomic_DNA"/>
</dbReference>
<dbReference type="Proteomes" id="UP001159363">
    <property type="component" value="Chromosome 5"/>
</dbReference>
<organism evidence="1 2">
    <name type="scientific">Dryococelus australis</name>
    <dbReference type="NCBI Taxonomy" id="614101"/>
    <lineage>
        <taxon>Eukaryota</taxon>
        <taxon>Metazoa</taxon>
        <taxon>Ecdysozoa</taxon>
        <taxon>Arthropoda</taxon>
        <taxon>Hexapoda</taxon>
        <taxon>Insecta</taxon>
        <taxon>Pterygota</taxon>
        <taxon>Neoptera</taxon>
        <taxon>Polyneoptera</taxon>
        <taxon>Phasmatodea</taxon>
        <taxon>Verophasmatodea</taxon>
        <taxon>Anareolatae</taxon>
        <taxon>Phasmatidae</taxon>
        <taxon>Eurycanthinae</taxon>
        <taxon>Dryococelus</taxon>
    </lineage>
</organism>